<evidence type="ECO:0000256" key="1">
    <source>
        <dbReference type="ARBA" id="ARBA00001966"/>
    </source>
</evidence>
<evidence type="ECO:0000313" key="4">
    <source>
        <dbReference type="Proteomes" id="UP000053424"/>
    </source>
</evidence>
<reference evidence="4" key="2">
    <citation type="submission" date="2015-01" db="EMBL/GenBank/DDBJ databases">
        <title>Evolutionary Origins and Diversification of the Mycorrhizal Mutualists.</title>
        <authorList>
            <consortium name="DOE Joint Genome Institute"/>
            <consortium name="Mycorrhizal Genomics Consortium"/>
            <person name="Kohler A."/>
            <person name="Kuo A."/>
            <person name="Nagy L.G."/>
            <person name="Floudas D."/>
            <person name="Copeland A."/>
            <person name="Barry K.W."/>
            <person name="Cichocki N."/>
            <person name="Veneault-Fourrey C."/>
            <person name="LaButti K."/>
            <person name="Lindquist E.A."/>
            <person name="Lipzen A."/>
            <person name="Lundell T."/>
            <person name="Morin E."/>
            <person name="Murat C."/>
            <person name="Riley R."/>
            <person name="Ohm R."/>
            <person name="Sun H."/>
            <person name="Tunlid A."/>
            <person name="Henrissat B."/>
            <person name="Grigoriev I.V."/>
            <person name="Hibbett D.S."/>
            <person name="Martin F."/>
        </authorList>
    </citation>
    <scope>NUCLEOTIDE SEQUENCE [LARGE SCALE GENOMIC DNA]</scope>
    <source>
        <strain evidence="4">h7</strain>
    </source>
</reference>
<sequence length="145" mass="16463">MGSKRSRHSGGRGDSYSRAHSQKLINSSQVFQVLLLDGENFGPEAIRDAREVVIKEQFQAFLKRHEEQACLVPEDNDAMENSYLLLDEYMRSVPQLQSGKKVPGESILKVGVDAALNEAGWETEAFVERGGIFEWERSREEDMSW</sequence>
<organism evidence="3 4">
    <name type="scientific">Hebeloma cylindrosporum</name>
    <dbReference type="NCBI Taxonomy" id="76867"/>
    <lineage>
        <taxon>Eukaryota</taxon>
        <taxon>Fungi</taxon>
        <taxon>Dikarya</taxon>
        <taxon>Basidiomycota</taxon>
        <taxon>Agaricomycotina</taxon>
        <taxon>Agaricomycetes</taxon>
        <taxon>Agaricomycetidae</taxon>
        <taxon>Agaricales</taxon>
        <taxon>Agaricineae</taxon>
        <taxon>Hymenogastraceae</taxon>
        <taxon>Hebeloma</taxon>
    </lineage>
</organism>
<keyword evidence="2" id="KW-0411">Iron-sulfur</keyword>
<name>A0A0C2YIS0_HEBCY</name>
<dbReference type="PANTHER" id="PTHR21339:SF0">
    <property type="entry name" value="S-ADENOSYLMETHIONINE-DEPENDENT NUCLEOTIDE DEHYDRATASE RSAD2"/>
    <property type="match status" value="1"/>
</dbReference>
<dbReference type="STRING" id="686832.A0A0C2YIS0"/>
<accession>A0A0C2YIS0</accession>
<dbReference type="InterPro" id="IPR051196">
    <property type="entry name" value="RSAD2/Viperin_antiviral"/>
</dbReference>
<keyword evidence="2" id="KW-0479">Metal-binding</keyword>
<reference evidence="3 4" key="1">
    <citation type="submission" date="2014-04" db="EMBL/GenBank/DDBJ databases">
        <authorList>
            <consortium name="DOE Joint Genome Institute"/>
            <person name="Kuo A."/>
            <person name="Gay G."/>
            <person name="Dore J."/>
            <person name="Kohler A."/>
            <person name="Nagy L.G."/>
            <person name="Floudas D."/>
            <person name="Copeland A."/>
            <person name="Barry K.W."/>
            <person name="Cichocki N."/>
            <person name="Veneault-Fourrey C."/>
            <person name="LaButti K."/>
            <person name="Lindquist E.A."/>
            <person name="Lipzen A."/>
            <person name="Lundell T."/>
            <person name="Morin E."/>
            <person name="Murat C."/>
            <person name="Sun H."/>
            <person name="Tunlid A."/>
            <person name="Henrissat B."/>
            <person name="Grigoriev I.V."/>
            <person name="Hibbett D.S."/>
            <person name="Martin F."/>
            <person name="Nordberg H.P."/>
            <person name="Cantor M.N."/>
            <person name="Hua S.X."/>
        </authorList>
    </citation>
    <scope>NUCLEOTIDE SEQUENCE [LARGE SCALE GENOMIC DNA]</scope>
    <source>
        <strain evidence="4">h7</strain>
    </source>
</reference>
<keyword evidence="2" id="KW-0408">Iron</keyword>
<dbReference type="EMBL" id="KN831781">
    <property type="protein sequence ID" value="KIM40967.1"/>
    <property type="molecule type" value="Genomic_DNA"/>
</dbReference>
<evidence type="ECO:0000313" key="3">
    <source>
        <dbReference type="EMBL" id="KIM40967.1"/>
    </source>
</evidence>
<dbReference type="AlphaFoldDB" id="A0A0C2YIS0"/>
<evidence type="ECO:0000256" key="2">
    <source>
        <dbReference type="ARBA" id="ARBA00022485"/>
    </source>
</evidence>
<proteinExistence type="predicted"/>
<dbReference type="OrthoDB" id="549750at2759"/>
<dbReference type="PANTHER" id="PTHR21339">
    <property type="entry name" value="RADICAL S-ADENOSYL METHIONINE DOMAIN-CONTAINING PROTEIN 2"/>
    <property type="match status" value="1"/>
</dbReference>
<gene>
    <name evidence="3" type="ORF">M413DRAFT_28071</name>
</gene>
<dbReference type="Proteomes" id="UP000053424">
    <property type="component" value="Unassembled WGS sequence"/>
</dbReference>
<keyword evidence="2" id="KW-0004">4Fe-4S</keyword>
<dbReference type="GO" id="GO:0051539">
    <property type="term" value="F:4 iron, 4 sulfur cluster binding"/>
    <property type="evidence" value="ECO:0007669"/>
    <property type="project" value="UniProtKB-KW"/>
</dbReference>
<dbReference type="HOGENOM" id="CLU_1787077_0_0_1"/>
<comment type="cofactor">
    <cofactor evidence="1">
        <name>[4Fe-4S] cluster</name>
        <dbReference type="ChEBI" id="CHEBI:49883"/>
    </cofactor>
</comment>
<keyword evidence="4" id="KW-1185">Reference proteome</keyword>
<protein>
    <submittedName>
        <fullName evidence="3">Uncharacterized protein</fullName>
    </submittedName>
</protein>